<feature type="region of interest" description="Disordered" evidence="1">
    <location>
        <begin position="1"/>
        <end position="34"/>
    </location>
</feature>
<accession>A0A8H4NLI6</accession>
<dbReference type="OrthoDB" id="10641194at2759"/>
<dbReference type="AlphaFoldDB" id="A0A8H4NLI6"/>
<gene>
    <name evidence="2" type="ORF">F53441_11664</name>
</gene>
<sequence>MAARKTVSSKRPRKSHATKEPRKTTKTTQKKASKRKVTWRKEFCQAILDSNKPAICFALFARLCKEVLVGLSDCYWDWRMQRKAIEALLEASKAFLL</sequence>
<evidence type="ECO:0000313" key="3">
    <source>
        <dbReference type="Proteomes" id="UP000605986"/>
    </source>
</evidence>
<evidence type="ECO:0000256" key="1">
    <source>
        <dbReference type="SAM" id="MobiDB-lite"/>
    </source>
</evidence>
<reference evidence="2" key="1">
    <citation type="submission" date="2020-01" db="EMBL/GenBank/DDBJ databases">
        <title>Identification and distribution of gene clusters putatively required for synthesis of sphingolipid metabolism inhibitors in phylogenetically diverse species of the filamentous fungus Fusarium.</title>
        <authorList>
            <person name="Kim H.-S."/>
            <person name="Busman M."/>
            <person name="Brown D.W."/>
            <person name="Divon H."/>
            <person name="Uhlig S."/>
            <person name="Proctor R.H."/>
        </authorList>
    </citation>
    <scope>NUCLEOTIDE SEQUENCE</scope>
    <source>
        <strain evidence="2">NRRL 53441</strain>
    </source>
</reference>
<evidence type="ECO:0000313" key="2">
    <source>
        <dbReference type="EMBL" id="KAF4442709.1"/>
    </source>
</evidence>
<dbReference type="Proteomes" id="UP000605986">
    <property type="component" value="Unassembled WGS sequence"/>
</dbReference>
<evidence type="ECO:0008006" key="4">
    <source>
        <dbReference type="Google" id="ProtNLM"/>
    </source>
</evidence>
<dbReference type="SUPFAM" id="SSF47113">
    <property type="entry name" value="Histone-fold"/>
    <property type="match status" value="1"/>
</dbReference>
<proteinExistence type="predicted"/>
<organism evidence="2 3">
    <name type="scientific">Fusarium austroafricanum</name>
    <dbReference type="NCBI Taxonomy" id="2364996"/>
    <lineage>
        <taxon>Eukaryota</taxon>
        <taxon>Fungi</taxon>
        <taxon>Dikarya</taxon>
        <taxon>Ascomycota</taxon>
        <taxon>Pezizomycotina</taxon>
        <taxon>Sordariomycetes</taxon>
        <taxon>Hypocreomycetidae</taxon>
        <taxon>Hypocreales</taxon>
        <taxon>Nectriaceae</taxon>
        <taxon>Fusarium</taxon>
        <taxon>Fusarium concolor species complex</taxon>
    </lineage>
</organism>
<dbReference type="GO" id="GO:0046982">
    <property type="term" value="F:protein heterodimerization activity"/>
    <property type="evidence" value="ECO:0007669"/>
    <property type="project" value="InterPro"/>
</dbReference>
<name>A0A8H4NLI6_9HYPO</name>
<dbReference type="InterPro" id="IPR009072">
    <property type="entry name" value="Histone-fold"/>
</dbReference>
<feature type="compositionally biased region" description="Basic residues" evidence="1">
    <location>
        <begin position="7"/>
        <end position="16"/>
    </location>
</feature>
<dbReference type="Gene3D" id="1.10.20.10">
    <property type="entry name" value="Histone, subunit A"/>
    <property type="match status" value="1"/>
</dbReference>
<feature type="compositionally biased region" description="Basic residues" evidence="1">
    <location>
        <begin position="24"/>
        <end position="34"/>
    </location>
</feature>
<protein>
    <recommendedName>
        <fullName evidence="4">Histone H3</fullName>
    </recommendedName>
</protein>
<dbReference type="GO" id="GO:0003677">
    <property type="term" value="F:DNA binding"/>
    <property type="evidence" value="ECO:0007669"/>
    <property type="project" value="InterPro"/>
</dbReference>
<comment type="caution">
    <text evidence="2">The sequence shown here is derived from an EMBL/GenBank/DDBJ whole genome shotgun (WGS) entry which is preliminary data.</text>
</comment>
<keyword evidence="3" id="KW-1185">Reference proteome</keyword>
<dbReference type="EMBL" id="JAADJG010000588">
    <property type="protein sequence ID" value="KAF4442709.1"/>
    <property type="molecule type" value="Genomic_DNA"/>
</dbReference>